<reference evidence="1" key="1">
    <citation type="submission" date="2020-03" db="EMBL/GenBank/DDBJ databases">
        <title>Hybrid Assembly of Korean Phytophthora infestans isolates.</title>
        <authorList>
            <person name="Prokchorchik M."/>
            <person name="Lee Y."/>
            <person name="Seo J."/>
            <person name="Cho J.-H."/>
            <person name="Park Y.-E."/>
            <person name="Jang D.-C."/>
            <person name="Im J.-S."/>
            <person name="Choi J.-G."/>
            <person name="Park H.-J."/>
            <person name="Lee G.-B."/>
            <person name="Lee Y.-G."/>
            <person name="Hong S.-Y."/>
            <person name="Cho K."/>
            <person name="Sohn K.H."/>
        </authorList>
    </citation>
    <scope>NUCLEOTIDE SEQUENCE</scope>
    <source>
        <strain evidence="1">KR_2_A2</strain>
    </source>
</reference>
<protein>
    <submittedName>
        <fullName evidence="1">Uncharacterized protein</fullName>
    </submittedName>
</protein>
<accession>A0A8S9U9I7</accession>
<dbReference type="EMBL" id="JAACNO010001880">
    <property type="protein sequence ID" value="KAF4137013.1"/>
    <property type="molecule type" value="Genomic_DNA"/>
</dbReference>
<dbReference type="AlphaFoldDB" id="A0A8S9U9I7"/>
<gene>
    <name evidence="1" type="ORF">GN958_ATG13819</name>
</gene>
<evidence type="ECO:0000313" key="2">
    <source>
        <dbReference type="Proteomes" id="UP000704712"/>
    </source>
</evidence>
<dbReference type="Proteomes" id="UP000704712">
    <property type="component" value="Unassembled WGS sequence"/>
</dbReference>
<name>A0A8S9U9I7_PHYIN</name>
<proteinExistence type="predicted"/>
<evidence type="ECO:0000313" key="1">
    <source>
        <dbReference type="EMBL" id="KAF4137013.1"/>
    </source>
</evidence>
<sequence length="68" mass="6857">MTAALYYVAAFGSAVSTTDVCARGTEVATMSSALAYTSKSSAFDVVGSPQASFVTASTVDTIGLSSLY</sequence>
<comment type="caution">
    <text evidence="1">The sequence shown here is derived from an EMBL/GenBank/DDBJ whole genome shotgun (WGS) entry which is preliminary data.</text>
</comment>
<organism evidence="1 2">
    <name type="scientific">Phytophthora infestans</name>
    <name type="common">Potato late blight agent</name>
    <name type="synonym">Botrytis infestans</name>
    <dbReference type="NCBI Taxonomy" id="4787"/>
    <lineage>
        <taxon>Eukaryota</taxon>
        <taxon>Sar</taxon>
        <taxon>Stramenopiles</taxon>
        <taxon>Oomycota</taxon>
        <taxon>Peronosporomycetes</taxon>
        <taxon>Peronosporales</taxon>
        <taxon>Peronosporaceae</taxon>
        <taxon>Phytophthora</taxon>
    </lineage>
</organism>